<evidence type="ECO:0000256" key="4">
    <source>
        <dbReference type="ARBA" id="ARBA00023136"/>
    </source>
</evidence>
<feature type="transmembrane region" description="Helical" evidence="5">
    <location>
        <begin position="291"/>
        <end position="313"/>
    </location>
</feature>
<organism evidence="7">
    <name type="scientific">bioreactor metagenome</name>
    <dbReference type="NCBI Taxonomy" id="1076179"/>
    <lineage>
        <taxon>unclassified sequences</taxon>
        <taxon>metagenomes</taxon>
        <taxon>ecological metagenomes</taxon>
    </lineage>
</organism>
<dbReference type="AlphaFoldDB" id="A0A645ARZ1"/>
<feature type="transmembrane region" description="Helical" evidence="5">
    <location>
        <begin position="42"/>
        <end position="64"/>
    </location>
</feature>
<feature type="domain" description="O-antigen ligase-related" evidence="6">
    <location>
        <begin position="252"/>
        <end position="416"/>
    </location>
</feature>
<keyword evidence="2 5" id="KW-0812">Transmembrane</keyword>
<feature type="transmembrane region" description="Helical" evidence="5">
    <location>
        <begin position="145"/>
        <end position="161"/>
    </location>
</feature>
<feature type="transmembrane region" description="Helical" evidence="5">
    <location>
        <begin position="173"/>
        <end position="200"/>
    </location>
</feature>
<feature type="transmembrane region" description="Helical" evidence="5">
    <location>
        <begin position="264"/>
        <end position="284"/>
    </location>
</feature>
<dbReference type="Pfam" id="PF04932">
    <property type="entry name" value="Wzy_C"/>
    <property type="match status" value="1"/>
</dbReference>
<evidence type="ECO:0000256" key="5">
    <source>
        <dbReference type="SAM" id="Phobius"/>
    </source>
</evidence>
<dbReference type="InterPro" id="IPR051533">
    <property type="entry name" value="WaaL-like"/>
</dbReference>
<keyword evidence="4 5" id="KW-0472">Membrane</keyword>
<feature type="transmembrane region" description="Helical" evidence="5">
    <location>
        <begin position="76"/>
        <end position="93"/>
    </location>
</feature>
<comment type="caution">
    <text evidence="7">The sequence shown here is derived from an EMBL/GenBank/DDBJ whole genome shotgun (WGS) entry which is preliminary data.</text>
</comment>
<evidence type="ECO:0000256" key="1">
    <source>
        <dbReference type="ARBA" id="ARBA00004141"/>
    </source>
</evidence>
<evidence type="ECO:0000256" key="3">
    <source>
        <dbReference type="ARBA" id="ARBA00022989"/>
    </source>
</evidence>
<gene>
    <name evidence="7" type="ORF">SDC9_102634</name>
</gene>
<evidence type="ECO:0000313" key="7">
    <source>
        <dbReference type="EMBL" id="MPM55837.1"/>
    </source>
</evidence>
<sequence>MRRCLSIKGMTRVENNLISELTKERTLKEIFLLIKEEWLEKAAAFLLCLICIFPLLGHFLIINLDYTRLNFANNTVGRIGVLFGIFLMVWNHFKRNDVKYKYKLTINNGLPVFLFAMLIWSVFSCIFSTNPVVSFYGDSYRLDGLSTYIAYAGIFILALHITSNELYKLISEVFVASAAILSLICLINCQQLNFAFSIFFPNKGIFANINHFGYYLCMALPVGVGLFVTDKKTYSKVKNTFRAILRVSELALLSHSLIEAKSMGPLIAVIAALFALIILTVFVNKKLLKRVLCAVVIVVSVSFATCIGTWNIFGDFKKTATDASILREAITNKESNEDTNNSESNDSEQQLLKIGSNRGILWVNAVKFIKEKPLFGYGPDNLGEAYAKAGADNDRPHNEILQFAASLGIPAAVFYISGLVCLLLMLIKKFKRISMEVLCSYCVIGSYLVSSMFGNTMFYTSPFYFMLLGLCYARIREIL</sequence>
<dbReference type="PANTHER" id="PTHR37422">
    <property type="entry name" value="TEICHURONIC ACID BIOSYNTHESIS PROTEIN TUAE"/>
    <property type="match status" value="1"/>
</dbReference>
<dbReference type="PANTHER" id="PTHR37422:SF13">
    <property type="entry name" value="LIPOPOLYSACCHARIDE BIOSYNTHESIS PROTEIN PA4999-RELATED"/>
    <property type="match status" value="1"/>
</dbReference>
<dbReference type="GO" id="GO:0016020">
    <property type="term" value="C:membrane"/>
    <property type="evidence" value="ECO:0007669"/>
    <property type="project" value="UniProtKB-SubCell"/>
</dbReference>
<accession>A0A645ARZ1</accession>
<comment type="subcellular location">
    <subcellularLocation>
        <location evidence="1">Membrane</location>
        <topology evidence="1">Multi-pass membrane protein</topology>
    </subcellularLocation>
</comment>
<reference evidence="7" key="1">
    <citation type="submission" date="2019-08" db="EMBL/GenBank/DDBJ databases">
        <authorList>
            <person name="Kucharzyk K."/>
            <person name="Murdoch R.W."/>
            <person name="Higgins S."/>
            <person name="Loffler F."/>
        </authorList>
    </citation>
    <scope>NUCLEOTIDE SEQUENCE</scope>
</reference>
<protein>
    <recommendedName>
        <fullName evidence="6">O-antigen ligase-related domain-containing protein</fullName>
    </recommendedName>
</protein>
<keyword evidence="3 5" id="KW-1133">Transmembrane helix</keyword>
<feature type="transmembrane region" description="Helical" evidence="5">
    <location>
        <begin position="212"/>
        <end position="229"/>
    </location>
</feature>
<feature type="transmembrane region" description="Helical" evidence="5">
    <location>
        <begin position="113"/>
        <end position="133"/>
    </location>
</feature>
<name>A0A645ARZ1_9ZZZZ</name>
<dbReference type="InterPro" id="IPR007016">
    <property type="entry name" value="O-antigen_ligase-rel_domated"/>
</dbReference>
<feature type="transmembrane region" description="Helical" evidence="5">
    <location>
        <begin position="433"/>
        <end position="450"/>
    </location>
</feature>
<evidence type="ECO:0000259" key="6">
    <source>
        <dbReference type="Pfam" id="PF04932"/>
    </source>
</evidence>
<dbReference type="EMBL" id="VSSQ01015462">
    <property type="protein sequence ID" value="MPM55837.1"/>
    <property type="molecule type" value="Genomic_DNA"/>
</dbReference>
<feature type="transmembrane region" description="Helical" evidence="5">
    <location>
        <begin position="400"/>
        <end position="426"/>
    </location>
</feature>
<proteinExistence type="predicted"/>
<evidence type="ECO:0000256" key="2">
    <source>
        <dbReference type="ARBA" id="ARBA00022692"/>
    </source>
</evidence>